<dbReference type="InterPro" id="IPR017853">
    <property type="entry name" value="GH"/>
</dbReference>
<proteinExistence type="predicted"/>
<gene>
    <name evidence="1" type="ORF">B1A_03612</name>
</gene>
<dbReference type="AlphaFoldDB" id="T1D0F7"/>
<evidence type="ECO:0000313" key="1">
    <source>
        <dbReference type="EMBL" id="EQD75905.1"/>
    </source>
</evidence>
<dbReference type="Gene3D" id="3.20.20.80">
    <property type="entry name" value="Glycosidases"/>
    <property type="match status" value="1"/>
</dbReference>
<sequence>IDLHRLNQAHYVQVIYTQKQSAKVTYLKKLPSPGTAPAPVACRYASTGHQRWNRGAWIWKTRALLGHSRFAAAFLDKAHRLGLDRLYLYLEGPLDIYRPLLHEAHASGMRIYALTGDPSDVENPSVVYTTIDNVEGYNRSHQLGFSGIQFDIEPYALSTFANHEQAIYERYVHLLRSIRSDIKGRLEWGVVVPFWFDQVQLHHESLLKLIMQQADNVAVMAYRTHYQDIVELANNSLCEGEALGKSVYLGIETSPIPDETHFILSTQQVLHYISYYQGRPYLNHRISSATPLIAHYTVSGSEISFYPDVGAAVRVTAKGPKYDSFAGWIINGLDEDWHVGKMH</sequence>
<reference evidence="1" key="2">
    <citation type="journal article" date="2014" name="ISME J.">
        <title>Microbial stratification in low pH oxic and suboxic macroscopic growths along an acid mine drainage.</title>
        <authorList>
            <person name="Mendez-Garcia C."/>
            <person name="Mesa V."/>
            <person name="Sprenger R.R."/>
            <person name="Richter M."/>
            <person name="Diez M.S."/>
            <person name="Solano J."/>
            <person name="Bargiela R."/>
            <person name="Golyshina O.V."/>
            <person name="Manteca A."/>
            <person name="Ramos J.L."/>
            <person name="Gallego J.R."/>
            <person name="Llorente I."/>
            <person name="Martins Dos Santos V.A."/>
            <person name="Jensen O.N."/>
            <person name="Pelaez A.I."/>
            <person name="Sanchez J."/>
            <person name="Ferrer M."/>
        </authorList>
    </citation>
    <scope>NUCLEOTIDE SEQUENCE</scope>
</reference>
<comment type="caution">
    <text evidence="1">The sequence shown here is derived from an EMBL/GenBank/DDBJ whole genome shotgun (WGS) entry which is preliminary data.</text>
</comment>
<protein>
    <recommendedName>
        <fullName evidence="2">Glycosyl hydrolase-like 10 domain-containing protein</fullName>
    </recommendedName>
</protein>
<evidence type="ECO:0008006" key="2">
    <source>
        <dbReference type="Google" id="ProtNLM"/>
    </source>
</evidence>
<feature type="non-terminal residue" evidence="1">
    <location>
        <position position="1"/>
    </location>
</feature>
<reference evidence="1" key="1">
    <citation type="submission" date="2013-08" db="EMBL/GenBank/DDBJ databases">
        <authorList>
            <person name="Mendez C."/>
            <person name="Richter M."/>
            <person name="Ferrer M."/>
            <person name="Sanchez J."/>
        </authorList>
    </citation>
    <scope>NUCLEOTIDE SEQUENCE</scope>
</reference>
<name>T1D0F7_9ZZZZ</name>
<organism evidence="1">
    <name type="scientific">mine drainage metagenome</name>
    <dbReference type="NCBI Taxonomy" id="410659"/>
    <lineage>
        <taxon>unclassified sequences</taxon>
        <taxon>metagenomes</taxon>
        <taxon>ecological metagenomes</taxon>
    </lineage>
</organism>
<dbReference type="SUPFAM" id="SSF51445">
    <property type="entry name" value="(Trans)glycosidases"/>
    <property type="match status" value="1"/>
</dbReference>
<dbReference type="EMBL" id="AUZX01002648">
    <property type="protein sequence ID" value="EQD75905.1"/>
    <property type="molecule type" value="Genomic_DNA"/>
</dbReference>
<accession>T1D0F7</accession>